<keyword evidence="2" id="KW-0784">Thiamine biosynthesis</keyword>
<dbReference type="EMBL" id="FQUE01000001">
    <property type="protein sequence ID" value="SHE58267.1"/>
    <property type="molecule type" value="Genomic_DNA"/>
</dbReference>
<dbReference type="InterPro" id="IPR013785">
    <property type="entry name" value="Aldolase_TIM"/>
</dbReference>
<dbReference type="InterPro" id="IPR022998">
    <property type="entry name" value="ThiamineP_synth_TenI"/>
</dbReference>
<dbReference type="SUPFAM" id="SSF51391">
    <property type="entry name" value="Thiamin phosphate synthase"/>
    <property type="match status" value="1"/>
</dbReference>
<dbReference type="Pfam" id="PF02581">
    <property type="entry name" value="TMP-TENI"/>
    <property type="match status" value="1"/>
</dbReference>
<dbReference type="GO" id="GO:0005737">
    <property type="term" value="C:cytoplasm"/>
    <property type="evidence" value="ECO:0007669"/>
    <property type="project" value="TreeGrafter"/>
</dbReference>
<dbReference type="RefSeq" id="WP_072855850.1">
    <property type="nucleotide sequence ID" value="NZ_FQUE01000001.1"/>
</dbReference>
<dbReference type="STRING" id="366533.SAMN05444339_101797"/>
<dbReference type="CDD" id="cd00564">
    <property type="entry name" value="TMP_TenI"/>
    <property type="match status" value="1"/>
</dbReference>
<keyword evidence="5" id="KW-1185">Reference proteome</keyword>
<dbReference type="Proteomes" id="UP000183987">
    <property type="component" value="Unassembled WGS sequence"/>
</dbReference>
<proteinExistence type="predicted"/>
<dbReference type="PANTHER" id="PTHR20857">
    <property type="entry name" value="THIAMINE-PHOSPHATE PYROPHOSPHORYLASE"/>
    <property type="match status" value="1"/>
</dbReference>
<dbReference type="AlphaFoldDB" id="A0A1M4UNP1"/>
<comment type="pathway">
    <text evidence="1">Cofactor biosynthesis; thiamine diphosphate biosynthesis.</text>
</comment>
<accession>A0A1M4UNP1</accession>
<feature type="domain" description="Thiamine phosphate synthase/TenI" evidence="3">
    <location>
        <begin position="10"/>
        <end position="171"/>
    </location>
</feature>
<evidence type="ECO:0000259" key="3">
    <source>
        <dbReference type="Pfam" id="PF02581"/>
    </source>
</evidence>
<name>A0A1M4UNP1_LOKAT</name>
<organism evidence="4 5">
    <name type="scientific">Loktanella atrilutea</name>
    <dbReference type="NCBI Taxonomy" id="366533"/>
    <lineage>
        <taxon>Bacteria</taxon>
        <taxon>Pseudomonadati</taxon>
        <taxon>Pseudomonadota</taxon>
        <taxon>Alphaproteobacteria</taxon>
        <taxon>Rhodobacterales</taxon>
        <taxon>Roseobacteraceae</taxon>
        <taxon>Loktanella</taxon>
    </lineage>
</organism>
<gene>
    <name evidence="4" type="ORF">SAMN05444339_101797</name>
</gene>
<dbReference type="Gene3D" id="3.20.20.70">
    <property type="entry name" value="Aldolase class I"/>
    <property type="match status" value="1"/>
</dbReference>
<dbReference type="OrthoDB" id="7159061at2"/>
<protein>
    <submittedName>
        <fullName evidence="4">Thiamine-phosphate pyrophosphorylase</fullName>
    </submittedName>
</protein>
<evidence type="ECO:0000313" key="4">
    <source>
        <dbReference type="EMBL" id="SHE58267.1"/>
    </source>
</evidence>
<evidence type="ECO:0000256" key="2">
    <source>
        <dbReference type="ARBA" id="ARBA00022977"/>
    </source>
</evidence>
<dbReference type="PANTHER" id="PTHR20857:SF15">
    <property type="entry name" value="THIAMINE-PHOSPHATE SYNTHASE"/>
    <property type="match status" value="1"/>
</dbReference>
<dbReference type="GO" id="GO:0009228">
    <property type="term" value="P:thiamine biosynthetic process"/>
    <property type="evidence" value="ECO:0007669"/>
    <property type="project" value="UniProtKB-KW"/>
</dbReference>
<dbReference type="InterPro" id="IPR036206">
    <property type="entry name" value="ThiamineP_synth_sf"/>
</dbReference>
<evidence type="ECO:0000256" key="1">
    <source>
        <dbReference type="ARBA" id="ARBA00004948"/>
    </source>
</evidence>
<evidence type="ECO:0000313" key="5">
    <source>
        <dbReference type="Proteomes" id="UP000183987"/>
    </source>
</evidence>
<dbReference type="GO" id="GO:0004789">
    <property type="term" value="F:thiamine-phosphate diphosphorylase activity"/>
    <property type="evidence" value="ECO:0007669"/>
    <property type="project" value="TreeGrafter"/>
</dbReference>
<reference evidence="5" key="1">
    <citation type="submission" date="2016-11" db="EMBL/GenBank/DDBJ databases">
        <authorList>
            <person name="Varghese N."/>
            <person name="Submissions S."/>
        </authorList>
    </citation>
    <scope>NUCLEOTIDE SEQUENCE [LARGE SCALE GENOMIC DNA]</scope>
    <source>
        <strain evidence="5">DSM 29326</strain>
    </source>
</reference>
<sequence length="207" mass="22345">MTDAADLPQLYLITPTELDLDTFSARLAAVLDAAQIACVRLSLATRDEDRIGRAADAVRAVTAERDVALVIERHVQMVARHGLDGVHLLDGARSVRATRKELGEDAIVGAFCGQSRHDGMTAGELNADYVSFGPVGETALDDGSRATLELFDWWSQMIEVPVVAEGALDVDLIRGVSPHVDFFGIGDEIWRTDDPAATLREMIAAMS</sequence>